<dbReference type="Pfam" id="PF25435">
    <property type="entry name" value="PalB_C"/>
    <property type="match status" value="1"/>
</dbReference>
<dbReference type="SUPFAM" id="SSF54001">
    <property type="entry name" value="Cysteine proteinases"/>
    <property type="match status" value="1"/>
</dbReference>
<dbReference type="GeneID" id="28741284"/>
<feature type="active site" evidence="5">
    <location>
        <position position="190"/>
    </location>
</feature>
<keyword evidence="2 5" id="KW-0645">Protease</keyword>
<name>A0A0N1GZ53_9EURO</name>
<dbReference type="VEuPathDB" id="FungiDB:AB675_8916"/>
<gene>
    <name evidence="8" type="ORF">AB675_8916</name>
</gene>
<dbReference type="PANTHER" id="PTHR46143">
    <property type="entry name" value="CALPAIN-7"/>
    <property type="match status" value="1"/>
</dbReference>
<protein>
    <submittedName>
        <fullName evidence="8">Calpain-like protease palB/RIM13</fullName>
    </submittedName>
</protein>
<evidence type="ECO:0000256" key="2">
    <source>
        <dbReference type="ARBA" id="ARBA00022670"/>
    </source>
</evidence>
<dbReference type="Gene3D" id="2.60.120.380">
    <property type="match status" value="1"/>
</dbReference>
<dbReference type="InterPro" id="IPR001300">
    <property type="entry name" value="Peptidase_C2_calpain_cat"/>
</dbReference>
<feature type="region of interest" description="Disordered" evidence="6">
    <location>
        <begin position="61"/>
        <end position="87"/>
    </location>
</feature>
<dbReference type="SMART" id="SM00230">
    <property type="entry name" value="CysPc"/>
    <property type="match status" value="1"/>
</dbReference>
<dbReference type="OrthoDB" id="167576at2759"/>
<dbReference type="InterPro" id="IPR036213">
    <property type="entry name" value="Calpain_III_sf"/>
</dbReference>
<comment type="caution">
    <text evidence="8">The sequence shown here is derived from an EMBL/GenBank/DDBJ whole genome shotgun (WGS) entry which is preliminary data.</text>
</comment>
<evidence type="ECO:0000256" key="5">
    <source>
        <dbReference type="PROSITE-ProRule" id="PRU00239"/>
    </source>
</evidence>
<keyword evidence="9" id="KW-1185">Reference proteome</keyword>
<dbReference type="SUPFAM" id="SSF49758">
    <property type="entry name" value="Calpain large subunit, middle domain (domain III)"/>
    <property type="match status" value="2"/>
</dbReference>
<dbReference type="Pfam" id="PF01067">
    <property type="entry name" value="Calpain_III"/>
    <property type="match status" value="1"/>
</dbReference>
<sequence length="864" mass="96077">MADNKYTSGDLESRARALENGSDLNSTIGAAELYMQALSLTDSPSDRKRLDAKCREMISKAETLKSSTNGESNTAVEEPLLGPPISKRAPTTREKIILLEGSKLNNFVFKPWDQDPTNKDFELGPGQEPFTDAPTLPLSVAQLECFDGWKRPSEALSAVRFPCTGDDHEVTMSTKGLDKIDLVQDLTSDCSVVASLCAGSSRAGRGHKKISSTFMYPWDHDNQTFALSANGRYILRFYFNGCWRRVEIDDLLPTSKTERVLHVIDRRRPGLLWPALVEKAYLKVRGGYDFPGSNSGTDLAVITGWIPEQIFLHDDDVDPEGLWKELFMATRDGHAMITLGTGKLSKREQKHLGLAAEHDYAVLELKERGAIKEMLIKNPWLMEIDPPIEESSDMIPGTFWMPFNSVFQYFENLYVNWNPGLFDHRSDMHFTWMLDRQRPAATILDDHHQFVVVSSKSSEVWLLLNRHFRTGDYTHANSGRNGYISIFVFDKDRRRVLSREGAVNKGPFVDSPNTLVRFEAAANKPYTVVVLQAELPQGKHNFTLSLFSHCKATLEQAPPLYPHKVSLSSQWTWFNAGGSSDSPHYLTNPQFGLSVPDTQQVALVLRVADSTLSNCDNTQIHVKVAVLGSDGQRVTRIRSRDVVAHSGDYRRGSTVVEKILQSGSYTIIVSTFDKQQLSPFTLDFCYSGVSGTSSAPTFRQLPAEDAGRHRIQVPPAVFTATGTDRMLLPLTFQRTTQAIFVAGLGKAHRMASGASSSASSSLFKLSLEQGQGPYKQTIADSSHHDEEYHAISAGLRIDNLRLHRDMQSAEQGGLWLVLERLAHGEVLEDQTVAASRPEEAVEAIQVEILTELRVDVGAWGTGQG</sequence>
<proteinExistence type="inferred from homology"/>
<keyword evidence="3 5" id="KW-0378">Hydrolase</keyword>
<dbReference type="Gene3D" id="3.90.70.10">
    <property type="entry name" value="Cysteine proteinases"/>
    <property type="match status" value="1"/>
</dbReference>
<dbReference type="PANTHER" id="PTHR46143:SF1">
    <property type="entry name" value="CALPAIN-7"/>
    <property type="match status" value="1"/>
</dbReference>
<feature type="active site" evidence="5">
    <location>
        <position position="378"/>
    </location>
</feature>
<dbReference type="InterPro" id="IPR051297">
    <property type="entry name" value="PalB/RIM13"/>
</dbReference>
<evidence type="ECO:0000259" key="7">
    <source>
        <dbReference type="PROSITE" id="PS50203"/>
    </source>
</evidence>
<dbReference type="InterPro" id="IPR022682">
    <property type="entry name" value="Calpain_domain_III"/>
</dbReference>
<organism evidence="8 9">
    <name type="scientific">Cyphellophora attinorum</name>
    <dbReference type="NCBI Taxonomy" id="1664694"/>
    <lineage>
        <taxon>Eukaryota</taxon>
        <taxon>Fungi</taxon>
        <taxon>Dikarya</taxon>
        <taxon>Ascomycota</taxon>
        <taxon>Pezizomycotina</taxon>
        <taxon>Eurotiomycetes</taxon>
        <taxon>Chaetothyriomycetidae</taxon>
        <taxon>Chaetothyriales</taxon>
        <taxon>Cyphellophoraceae</taxon>
        <taxon>Cyphellophora</taxon>
    </lineage>
</organism>
<evidence type="ECO:0000313" key="9">
    <source>
        <dbReference type="Proteomes" id="UP000038010"/>
    </source>
</evidence>
<evidence type="ECO:0000256" key="3">
    <source>
        <dbReference type="ARBA" id="ARBA00022801"/>
    </source>
</evidence>
<dbReference type="Proteomes" id="UP000038010">
    <property type="component" value="Unassembled WGS sequence"/>
</dbReference>
<dbReference type="GO" id="GO:0004198">
    <property type="term" value="F:calcium-dependent cysteine-type endopeptidase activity"/>
    <property type="evidence" value="ECO:0007669"/>
    <property type="project" value="InterPro"/>
</dbReference>
<feature type="domain" description="Calpain catalytic" evidence="7">
    <location>
        <begin position="149"/>
        <end position="419"/>
    </location>
</feature>
<dbReference type="GO" id="GO:0006508">
    <property type="term" value="P:proteolysis"/>
    <property type="evidence" value="ECO:0007669"/>
    <property type="project" value="UniProtKB-KW"/>
</dbReference>
<dbReference type="InterPro" id="IPR022683">
    <property type="entry name" value="Calpain_III"/>
</dbReference>
<dbReference type="PROSITE" id="PS50203">
    <property type="entry name" value="CALPAIN_CAT"/>
    <property type="match status" value="1"/>
</dbReference>
<dbReference type="EMBL" id="LFJN01000033">
    <property type="protein sequence ID" value="KPI36197.1"/>
    <property type="molecule type" value="Genomic_DNA"/>
</dbReference>
<dbReference type="CDD" id="cd00044">
    <property type="entry name" value="CysPc"/>
    <property type="match status" value="1"/>
</dbReference>
<feature type="compositionally biased region" description="Polar residues" evidence="6">
    <location>
        <begin position="64"/>
        <end position="75"/>
    </location>
</feature>
<evidence type="ECO:0000313" key="8">
    <source>
        <dbReference type="EMBL" id="KPI36197.1"/>
    </source>
</evidence>
<reference evidence="8 9" key="1">
    <citation type="submission" date="2015-06" db="EMBL/GenBank/DDBJ databases">
        <title>Draft genome of the ant-associated black yeast Phialophora attae CBS 131958.</title>
        <authorList>
            <person name="Moreno L.F."/>
            <person name="Stielow B.J."/>
            <person name="de Hoog S."/>
            <person name="Vicente V.A."/>
            <person name="Weiss V.A."/>
            <person name="de Vries M."/>
            <person name="Cruz L.M."/>
            <person name="Souza E.M."/>
        </authorList>
    </citation>
    <scope>NUCLEOTIDE SEQUENCE [LARGE SCALE GENOMIC DNA]</scope>
    <source>
        <strain evidence="8 9">CBS 131958</strain>
    </source>
</reference>
<dbReference type="SMART" id="SM00720">
    <property type="entry name" value="calpain_III"/>
    <property type="match status" value="1"/>
</dbReference>
<evidence type="ECO:0000256" key="1">
    <source>
        <dbReference type="ARBA" id="ARBA00010193"/>
    </source>
</evidence>
<dbReference type="InterPro" id="IPR038765">
    <property type="entry name" value="Papain-like_cys_pep_sf"/>
</dbReference>
<dbReference type="STRING" id="1664694.A0A0N1GZ53"/>
<dbReference type="AlphaFoldDB" id="A0A0N1GZ53"/>
<feature type="active site" evidence="5">
    <location>
        <position position="358"/>
    </location>
</feature>
<dbReference type="RefSeq" id="XP_017996160.1">
    <property type="nucleotide sequence ID" value="XM_018149404.1"/>
</dbReference>
<comment type="similarity">
    <text evidence="1">Belongs to the peptidase C2 family. PalB/RIM13 subfamily.</text>
</comment>
<evidence type="ECO:0000256" key="6">
    <source>
        <dbReference type="SAM" id="MobiDB-lite"/>
    </source>
</evidence>
<keyword evidence="4 5" id="KW-0788">Thiol protease</keyword>
<accession>A0A0N1GZ53</accession>
<evidence type="ECO:0000256" key="4">
    <source>
        <dbReference type="ARBA" id="ARBA00022807"/>
    </source>
</evidence>
<dbReference type="Pfam" id="PF00648">
    <property type="entry name" value="Peptidase_C2"/>
    <property type="match status" value="1"/>
</dbReference>